<reference evidence="3" key="1">
    <citation type="submission" date="2017-09" db="EMBL/GenBank/DDBJ databases">
        <title>Depth-based differentiation of microbial function through sediment-hosted aquifers and enrichment of novel symbionts in the deep terrestrial subsurface.</title>
        <authorList>
            <person name="Probst A.J."/>
            <person name="Ladd B."/>
            <person name="Jarett J.K."/>
            <person name="Geller-Mcgrath D.E."/>
            <person name="Sieber C.M.K."/>
            <person name="Emerson J.B."/>
            <person name="Anantharaman K."/>
            <person name="Thomas B.C."/>
            <person name="Malmstrom R."/>
            <person name="Stieglmeier M."/>
            <person name="Klingl A."/>
            <person name="Woyke T."/>
            <person name="Ryan C.M."/>
            <person name="Banfield J.F."/>
        </authorList>
    </citation>
    <scope>NUCLEOTIDE SEQUENCE [LARGE SCALE GENOMIC DNA]</scope>
</reference>
<evidence type="ECO:0000313" key="2">
    <source>
        <dbReference type="EMBL" id="PJE67218.1"/>
    </source>
</evidence>
<comment type="caution">
    <text evidence="2">The sequence shown here is derived from an EMBL/GenBank/DDBJ whole genome shotgun (WGS) entry which is preliminary data.</text>
</comment>
<dbReference type="AlphaFoldDB" id="A0A2M8L2V3"/>
<evidence type="ECO:0000313" key="3">
    <source>
        <dbReference type="Proteomes" id="UP000231474"/>
    </source>
</evidence>
<dbReference type="Gene3D" id="3.90.79.10">
    <property type="entry name" value="Nucleoside Triphosphate Pyrophosphohydrolase"/>
    <property type="match status" value="1"/>
</dbReference>
<dbReference type="InterPro" id="IPR015797">
    <property type="entry name" value="NUDIX_hydrolase-like_dom_sf"/>
</dbReference>
<evidence type="ECO:0000259" key="1">
    <source>
        <dbReference type="PROSITE" id="PS51462"/>
    </source>
</evidence>
<organism evidence="2 3">
    <name type="scientific">Candidatus Shapirobacteria bacterium CG10_big_fil_rev_8_21_14_0_10_40_9</name>
    <dbReference type="NCBI Taxonomy" id="1974888"/>
    <lineage>
        <taxon>Bacteria</taxon>
        <taxon>Candidatus Shapironibacteriota</taxon>
    </lineage>
</organism>
<name>A0A2M8L2V3_9BACT</name>
<dbReference type="SUPFAM" id="SSF55811">
    <property type="entry name" value="Nudix"/>
    <property type="match status" value="1"/>
</dbReference>
<dbReference type="EMBL" id="PFEK01000070">
    <property type="protein sequence ID" value="PJE67218.1"/>
    <property type="molecule type" value="Genomic_DNA"/>
</dbReference>
<dbReference type="Pfam" id="PF00293">
    <property type="entry name" value="NUDIX"/>
    <property type="match status" value="1"/>
</dbReference>
<dbReference type="Proteomes" id="UP000231474">
    <property type="component" value="Unassembled WGS sequence"/>
</dbReference>
<dbReference type="PROSITE" id="PS51462">
    <property type="entry name" value="NUDIX"/>
    <property type="match status" value="1"/>
</dbReference>
<accession>A0A2M8L2V3</accession>
<feature type="domain" description="Nudix hydrolase" evidence="1">
    <location>
        <begin position="16"/>
        <end position="159"/>
    </location>
</feature>
<protein>
    <recommendedName>
        <fullName evidence="1">Nudix hydrolase domain-containing protein</fullName>
    </recommendedName>
</protein>
<sequence length="191" mass="21785">MVERRLSSPQEIRERYQKVGVVIFVLNQEGEVLVVRERSPNLITGKESGDFGVVCETSKEGEGWEETVIRGLTEELGINPQEMEDVFRIDTERCFLGESLFVEGVLARVVVVHWKGEKEMPLSMADNNEVSVAGWEKPENLLSYSLRIGVRKILQECLNEGLLEKNFLVSEENLLPLSVNNLTRIERFFEA</sequence>
<proteinExistence type="predicted"/>
<gene>
    <name evidence="2" type="ORF">COU95_03690</name>
</gene>
<dbReference type="InterPro" id="IPR000086">
    <property type="entry name" value="NUDIX_hydrolase_dom"/>
</dbReference>